<protein>
    <submittedName>
        <fullName evidence="1">Uncharacterized protein</fullName>
    </submittedName>
</protein>
<comment type="caution">
    <text evidence="1">The sequence shown here is derived from an EMBL/GenBank/DDBJ whole genome shotgun (WGS) entry which is preliminary data.</text>
</comment>
<proteinExistence type="predicted"/>
<name>A0A5B7ELA7_PORTR</name>
<dbReference type="EMBL" id="VSRR010002970">
    <property type="protein sequence ID" value="MPC34047.1"/>
    <property type="molecule type" value="Genomic_DNA"/>
</dbReference>
<evidence type="ECO:0000313" key="1">
    <source>
        <dbReference type="EMBL" id="MPC34047.1"/>
    </source>
</evidence>
<reference evidence="1 2" key="1">
    <citation type="submission" date="2019-05" db="EMBL/GenBank/DDBJ databases">
        <title>Another draft genome of Portunus trituberculatus and its Hox gene families provides insights of decapod evolution.</title>
        <authorList>
            <person name="Jeong J.-H."/>
            <person name="Song I."/>
            <person name="Kim S."/>
            <person name="Choi T."/>
            <person name="Kim D."/>
            <person name="Ryu S."/>
            <person name="Kim W."/>
        </authorList>
    </citation>
    <scope>NUCLEOTIDE SEQUENCE [LARGE SCALE GENOMIC DNA]</scope>
    <source>
        <tissue evidence="1">Muscle</tissue>
    </source>
</reference>
<sequence>MTLASRIKPCRTLMVSCARGDSAGSVTYHCLSMRLTVYTDWFCSLKLKRSAWSSDSREEPNR</sequence>
<organism evidence="1 2">
    <name type="scientific">Portunus trituberculatus</name>
    <name type="common">Swimming crab</name>
    <name type="synonym">Neptunus trituberculatus</name>
    <dbReference type="NCBI Taxonomy" id="210409"/>
    <lineage>
        <taxon>Eukaryota</taxon>
        <taxon>Metazoa</taxon>
        <taxon>Ecdysozoa</taxon>
        <taxon>Arthropoda</taxon>
        <taxon>Crustacea</taxon>
        <taxon>Multicrustacea</taxon>
        <taxon>Malacostraca</taxon>
        <taxon>Eumalacostraca</taxon>
        <taxon>Eucarida</taxon>
        <taxon>Decapoda</taxon>
        <taxon>Pleocyemata</taxon>
        <taxon>Brachyura</taxon>
        <taxon>Eubrachyura</taxon>
        <taxon>Portunoidea</taxon>
        <taxon>Portunidae</taxon>
        <taxon>Portuninae</taxon>
        <taxon>Portunus</taxon>
    </lineage>
</organism>
<evidence type="ECO:0000313" key="2">
    <source>
        <dbReference type="Proteomes" id="UP000324222"/>
    </source>
</evidence>
<gene>
    <name evidence="1" type="ORF">E2C01_027420</name>
</gene>
<keyword evidence="2" id="KW-1185">Reference proteome</keyword>
<accession>A0A5B7ELA7</accession>
<dbReference type="AlphaFoldDB" id="A0A5B7ELA7"/>
<dbReference type="Proteomes" id="UP000324222">
    <property type="component" value="Unassembled WGS sequence"/>
</dbReference>